<name>A0ABU3BMA4_9BACT</name>
<accession>A0ABU3BMA4</accession>
<gene>
    <name evidence="10" type="ORF">RM540_01570</name>
</gene>
<evidence type="ECO:0000256" key="8">
    <source>
        <dbReference type="SAM" id="SignalP"/>
    </source>
</evidence>
<evidence type="ECO:0000256" key="2">
    <source>
        <dbReference type="ARBA" id="ARBA00005988"/>
    </source>
</evidence>
<dbReference type="Proteomes" id="UP001267426">
    <property type="component" value="Unassembled WGS sequence"/>
</dbReference>
<comment type="caution">
    <text evidence="10">The sequence shown here is derived from an EMBL/GenBank/DDBJ whole genome shotgun (WGS) entry which is preliminary data.</text>
</comment>
<evidence type="ECO:0000256" key="1">
    <source>
        <dbReference type="ARBA" id="ARBA00001947"/>
    </source>
</evidence>
<comment type="similarity">
    <text evidence="2 7">Belongs to the peptidase M14 family.</text>
</comment>
<keyword evidence="4" id="KW-0378">Hydrolase</keyword>
<evidence type="ECO:0000256" key="4">
    <source>
        <dbReference type="ARBA" id="ARBA00022801"/>
    </source>
</evidence>
<dbReference type="SMART" id="SM00631">
    <property type="entry name" value="Zn_pept"/>
    <property type="match status" value="1"/>
</dbReference>
<evidence type="ECO:0000256" key="6">
    <source>
        <dbReference type="ARBA" id="ARBA00023049"/>
    </source>
</evidence>
<evidence type="ECO:0000256" key="7">
    <source>
        <dbReference type="PROSITE-ProRule" id="PRU01379"/>
    </source>
</evidence>
<keyword evidence="5" id="KW-0862">Zinc</keyword>
<evidence type="ECO:0000313" key="11">
    <source>
        <dbReference type="Proteomes" id="UP001267426"/>
    </source>
</evidence>
<dbReference type="Gene3D" id="3.40.630.10">
    <property type="entry name" value="Zn peptidases"/>
    <property type="match status" value="1"/>
</dbReference>
<evidence type="ECO:0000256" key="3">
    <source>
        <dbReference type="ARBA" id="ARBA00022670"/>
    </source>
</evidence>
<evidence type="ECO:0000313" key="10">
    <source>
        <dbReference type="EMBL" id="MDT0630422.1"/>
    </source>
</evidence>
<organism evidence="10 11">
    <name type="scientific">Rubrivirga litoralis</name>
    <dbReference type="NCBI Taxonomy" id="3075598"/>
    <lineage>
        <taxon>Bacteria</taxon>
        <taxon>Pseudomonadati</taxon>
        <taxon>Rhodothermota</taxon>
        <taxon>Rhodothermia</taxon>
        <taxon>Rhodothermales</taxon>
        <taxon>Rubricoccaceae</taxon>
        <taxon>Rubrivirga</taxon>
    </lineage>
</organism>
<dbReference type="PROSITE" id="PS52035">
    <property type="entry name" value="PEPTIDASE_M14"/>
    <property type="match status" value="1"/>
</dbReference>
<dbReference type="SUPFAM" id="SSF53187">
    <property type="entry name" value="Zn-dependent exopeptidases"/>
    <property type="match status" value="1"/>
</dbReference>
<dbReference type="Gene3D" id="3.40.50.880">
    <property type="match status" value="1"/>
</dbReference>
<keyword evidence="6" id="KW-0482">Metalloprotease</keyword>
<comment type="caution">
    <text evidence="7">Lacks conserved residue(s) required for the propagation of feature annotation.</text>
</comment>
<feature type="signal peptide" evidence="8">
    <location>
        <begin position="1"/>
        <end position="19"/>
    </location>
</feature>
<sequence length="825" mass="88858">MRFRLAPLAVLLVAGPALAQVPTPEAFLGYDLGERFTPHHRVVDYVEAVAAASPRVALSPYGETPEGRPLVTLVVAAEGTDVDAVRRSSLRATEGGAAPEKLVVWLSYNVHGNEAVSTEAALRTLYELTTPRADAWLRDVVVVLDPCLNPDGRERYVSGYRQRRGDAPDPSPEAWEHDEPWPGGRFNHYLFDLNRDWAWGTQPETRARLAVYNAWMPAVHVDFHEQGVDSPYYFAPAAEPFHPRVLPWQRAVQTEIGRANARVFDREGWLYFTREVFDLLYPGYGDTWPTFNGAVGMTYEQGGSGRAGLAIRTTEGDTLTLADRIRNHVATGLETVATVAGDADRVGRAFAAGFATPPAGPAVAFAARGDAGRLEALAALLDLQGIRYGWAGREQTARGVRYAGGLDRPAPPERLTVQPGDLVVSLDQPKGRLAAVLFEPEPALVDSVTYDVTAWALPYVYGVEGLALESAVDAGGAAPSAPLAPAAARPYAYVLPWESPQDARVLAELLREEVGVRVVPEPFEAEGRRFRRGSVVATRAGNGRLGERFDAVVREAAARAGRPAVALGTGFATSGADLGSNRVGFARGPRVAVLTDEPVAPTALGEVWHWFDRVVDYPATLLRADGFSRADLDDADVLVLPDGRYGAWLTDDRAEALRGWVRAGGRLVAMEGAARAFAGKDGFGIATREAPAPDSTADGRLRRYGDREREGVSGGVPGAVYRVALDETHPLAYGYPDHTYVVKQGTSPVDFLADGWNVGVLRSGTPAAGFAGRRAQDRLTDSLVFGVEDLGDGEVVYLLDTPIFRGFWADGQLLFANAVFGLGAE</sequence>
<protein>
    <submittedName>
        <fullName evidence="10">M14 family metallopeptidase</fullName>
    </submittedName>
</protein>
<dbReference type="CDD" id="cd06238">
    <property type="entry name" value="M14-like"/>
    <property type="match status" value="1"/>
</dbReference>
<evidence type="ECO:0000259" key="9">
    <source>
        <dbReference type="PROSITE" id="PS52035"/>
    </source>
</evidence>
<feature type="chain" id="PRO_5045410831" evidence="8">
    <location>
        <begin position="20"/>
        <end position="825"/>
    </location>
</feature>
<dbReference type="RefSeq" id="WP_311661514.1">
    <property type="nucleotide sequence ID" value="NZ_JAVRHT010000002.1"/>
</dbReference>
<keyword evidence="11" id="KW-1185">Reference proteome</keyword>
<proteinExistence type="inferred from homology"/>
<dbReference type="CDD" id="cd03143">
    <property type="entry name" value="A4_beta-galactosidase_middle_domain"/>
    <property type="match status" value="1"/>
</dbReference>
<reference evidence="10 11" key="1">
    <citation type="submission" date="2023-09" db="EMBL/GenBank/DDBJ databases">
        <authorList>
            <person name="Rey-Velasco X."/>
        </authorList>
    </citation>
    <scope>NUCLEOTIDE SEQUENCE [LARGE SCALE GENOMIC DNA]</scope>
    <source>
        <strain evidence="10 11">F394</strain>
    </source>
</reference>
<dbReference type="PANTHER" id="PTHR11705:SF143">
    <property type="entry name" value="SLL0236 PROTEIN"/>
    <property type="match status" value="1"/>
</dbReference>
<evidence type="ECO:0000256" key="5">
    <source>
        <dbReference type="ARBA" id="ARBA00022833"/>
    </source>
</evidence>
<dbReference type="InterPro" id="IPR000834">
    <property type="entry name" value="Peptidase_M14"/>
</dbReference>
<dbReference type="PANTHER" id="PTHR11705">
    <property type="entry name" value="PROTEASE FAMILY M14 CARBOXYPEPTIDASE A,B"/>
    <property type="match status" value="1"/>
</dbReference>
<keyword evidence="8" id="KW-0732">Signal</keyword>
<dbReference type="Pfam" id="PF00246">
    <property type="entry name" value="Peptidase_M14"/>
    <property type="match status" value="1"/>
</dbReference>
<comment type="cofactor">
    <cofactor evidence="1">
        <name>Zn(2+)</name>
        <dbReference type="ChEBI" id="CHEBI:29105"/>
    </cofactor>
</comment>
<dbReference type="SUPFAM" id="SSF52317">
    <property type="entry name" value="Class I glutamine amidotransferase-like"/>
    <property type="match status" value="1"/>
</dbReference>
<keyword evidence="3" id="KW-0645">Protease</keyword>
<dbReference type="InterPro" id="IPR029062">
    <property type="entry name" value="Class_I_gatase-like"/>
</dbReference>
<dbReference type="EMBL" id="JAVRHT010000002">
    <property type="protein sequence ID" value="MDT0630422.1"/>
    <property type="molecule type" value="Genomic_DNA"/>
</dbReference>
<feature type="domain" description="Peptidase M14" evidence="9">
    <location>
        <begin position="35"/>
        <end position="346"/>
    </location>
</feature>